<dbReference type="GeneID" id="43591382"/>
<feature type="compositionally biased region" description="Acidic residues" evidence="2">
    <location>
        <begin position="183"/>
        <end position="204"/>
    </location>
</feature>
<feature type="coiled-coil region" evidence="1">
    <location>
        <begin position="317"/>
        <end position="344"/>
    </location>
</feature>
<feature type="region of interest" description="Disordered" evidence="2">
    <location>
        <begin position="26"/>
        <end position="134"/>
    </location>
</feature>
<reference evidence="3" key="1">
    <citation type="submission" date="2017-08" db="EMBL/GenBank/DDBJ databases">
        <authorList>
            <person name="Cuomo C."/>
            <person name="Billmyre B."/>
            <person name="Heitman J."/>
        </authorList>
    </citation>
    <scope>NUCLEOTIDE SEQUENCE</scope>
    <source>
        <strain evidence="3">CBS 12478</strain>
    </source>
</reference>
<evidence type="ECO:0000256" key="2">
    <source>
        <dbReference type="SAM" id="MobiDB-lite"/>
    </source>
</evidence>
<evidence type="ECO:0000313" key="3">
    <source>
        <dbReference type="EMBL" id="WWD16413.1"/>
    </source>
</evidence>
<evidence type="ECO:0000256" key="1">
    <source>
        <dbReference type="SAM" id="Coils"/>
    </source>
</evidence>
<dbReference type="EMBL" id="CP144052">
    <property type="protein sequence ID" value="WWD16413.1"/>
    <property type="molecule type" value="Genomic_DNA"/>
</dbReference>
<feature type="compositionally biased region" description="Basic residues" evidence="2">
    <location>
        <begin position="86"/>
        <end position="95"/>
    </location>
</feature>
<sequence>MRHPGSHTSPAHIAYTLCNQRHLTMGRTLPTRQQAIKRRRSPSPSPAASSSSSSSDSEEVTTPPSSPPTKKSRKSKTITSFSSKKMAAKRKSLSRKRNDADEGGDDDSRMSSSDNSSVRTKPKRRRKTIQPDESKRNLLTRLGLADESALEDLLSLIHAKNNDRKTASSNSSPNKDGMKAEPLQEDEEQEEESEDLDEEEEFDEEERKELLEQAGIMAASLAAPFANSRTAFVQQYTVDLEALTTALTTAMTPFKGETMALQTQIWRKAQREMVTVAVEDWQKCAERLVELKKQMLAIYVKIEAVHKEKQRLVAQAKTAWQKALARQETEIEKLEEEALRSKDNFRAKLVKATDPARIQKEINMSFQKVLAERNA</sequence>
<proteinExistence type="predicted"/>
<keyword evidence="1" id="KW-0175">Coiled coil</keyword>
<dbReference type="Proteomes" id="UP000322225">
    <property type="component" value="Chromosome 2"/>
</dbReference>
<feature type="region of interest" description="Disordered" evidence="2">
    <location>
        <begin position="162"/>
        <end position="207"/>
    </location>
</feature>
<reference evidence="3" key="2">
    <citation type="submission" date="2024-01" db="EMBL/GenBank/DDBJ databases">
        <title>Comparative genomics of Cryptococcus and Kwoniella reveals pathogenesis evolution and contrasting modes of karyotype evolution via chromosome fusion or intercentromeric recombination.</title>
        <authorList>
            <person name="Coelho M.A."/>
            <person name="David-Palma M."/>
            <person name="Shea T."/>
            <person name="Bowers K."/>
            <person name="McGinley-Smith S."/>
            <person name="Mohammad A.W."/>
            <person name="Gnirke A."/>
            <person name="Yurkov A.M."/>
            <person name="Nowrousian M."/>
            <person name="Sun S."/>
            <person name="Cuomo C.A."/>
            <person name="Heitman J."/>
        </authorList>
    </citation>
    <scope>NUCLEOTIDE SEQUENCE</scope>
    <source>
        <strain evidence="3">CBS 12478</strain>
    </source>
</reference>
<protein>
    <submittedName>
        <fullName evidence="3">Uncharacterized protein</fullName>
    </submittedName>
</protein>
<name>A0AAJ8LD83_9TREE</name>
<feature type="compositionally biased region" description="Low complexity" evidence="2">
    <location>
        <begin position="46"/>
        <end position="63"/>
    </location>
</feature>
<accession>A0AAJ8LD83</accession>
<organism evidence="3 4">
    <name type="scientific">Kwoniella shandongensis</name>
    <dbReference type="NCBI Taxonomy" id="1734106"/>
    <lineage>
        <taxon>Eukaryota</taxon>
        <taxon>Fungi</taxon>
        <taxon>Dikarya</taxon>
        <taxon>Basidiomycota</taxon>
        <taxon>Agaricomycotina</taxon>
        <taxon>Tremellomycetes</taxon>
        <taxon>Tremellales</taxon>
        <taxon>Cryptococcaceae</taxon>
        <taxon>Kwoniella</taxon>
    </lineage>
</organism>
<dbReference type="KEGG" id="ksn:43591382"/>
<keyword evidence="4" id="KW-1185">Reference proteome</keyword>
<evidence type="ECO:0000313" key="4">
    <source>
        <dbReference type="Proteomes" id="UP000322225"/>
    </source>
</evidence>
<dbReference type="RefSeq" id="XP_031858446.2">
    <property type="nucleotide sequence ID" value="XM_032007214.2"/>
</dbReference>
<gene>
    <name evidence="3" type="ORF">CI109_100839</name>
</gene>
<dbReference type="AlphaFoldDB" id="A0AAJ8LD83"/>